<keyword evidence="19" id="KW-0325">Glycoprotein</keyword>
<dbReference type="Pfam" id="PF00106">
    <property type="entry name" value="adh_short"/>
    <property type="match status" value="2"/>
</dbReference>
<dbReference type="InterPro" id="IPR036393">
    <property type="entry name" value="AceGlu_kinase-like_sf"/>
</dbReference>
<dbReference type="GO" id="GO:0009090">
    <property type="term" value="P:homoserine biosynthetic process"/>
    <property type="evidence" value="ECO:0007669"/>
    <property type="project" value="UniProtKB-ARBA"/>
</dbReference>
<dbReference type="Pfam" id="PF14310">
    <property type="entry name" value="Fn3-like"/>
    <property type="match status" value="1"/>
</dbReference>
<dbReference type="PRINTS" id="PR00133">
    <property type="entry name" value="GLHYDRLASE3"/>
</dbReference>
<evidence type="ECO:0000256" key="1">
    <source>
        <dbReference type="ARBA" id="ARBA00000448"/>
    </source>
</evidence>
<keyword evidence="17" id="KW-0521">NADP</keyword>
<comment type="similarity">
    <text evidence="6">Belongs to the aspartokinase family.</text>
</comment>
<evidence type="ECO:0000256" key="29">
    <source>
        <dbReference type="ARBA" id="ARBA00083304"/>
    </source>
</evidence>
<keyword evidence="16" id="KW-0067">ATP-binding</keyword>
<evidence type="ECO:0000256" key="21">
    <source>
        <dbReference type="ARBA" id="ARBA00023295"/>
    </source>
</evidence>
<dbReference type="GO" id="GO:0008422">
    <property type="term" value="F:beta-glucosidase activity"/>
    <property type="evidence" value="ECO:0007669"/>
    <property type="project" value="UniProtKB-EC"/>
</dbReference>
<dbReference type="FunFam" id="3.40.1160.10:FF:000023">
    <property type="entry name" value="Probable aspartokinase"/>
    <property type="match status" value="1"/>
</dbReference>
<dbReference type="SUPFAM" id="SSF52279">
    <property type="entry name" value="Beta-D-glucan exohydrolase, C-terminal domain"/>
    <property type="match status" value="1"/>
</dbReference>
<dbReference type="InterPro" id="IPR020904">
    <property type="entry name" value="Sc_DH/Rdtase_CS"/>
</dbReference>
<comment type="subcellular location">
    <subcellularLocation>
        <location evidence="2">Secreted</location>
    </subcellularLocation>
</comment>
<dbReference type="GO" id="GO:0005576">
    <property type="term" value="C:extracellular region"/>
    <property type="evidence" value="ECO:0007669"/>
    <property type="project" value="UniProtKB-SubCell"/>
</dbReference>
<dbReference type="SUPFAM" id="SSF53633">
    <property type="entry name" value="Carbamate kinase-like"/>
    <property type="match status" value="1"/>
</dbReference>
<reference evidence="33 34" key="1">
    <citation type="journal article" date="2015" name="BMC Genomics">
        <title>Insights from the genome of Ophiocordyceps polyrhachis-furcata to pathogenicity and host specificity in insect fungi.</title>
        <authorList>
            <person name="Wichadakul D."/>
            <person name="Kobmoo N."/>
            <person name="Ingsriswang S."/>
            <person name="Tangphatsornruang S."/>
            <person name="Chantasingh D."/>
            <person name="Luangsa-ard J.J."/>
            <person name="Eurwilaichitr L."/>
        </authorList>
    </citation>
    <scope>NUCLEOTIDE SEQUENCE [LARGE SCALE GENOMIC DNA]</scope>
    <source>
        <strain evidence="33 34">BCC 54312</strain>
    </source>
</reference>
<dbReference type="CDD" id="cd05233">
    <property type="entry name" value="SDR_c"/>
    <property type="match status" value="1"/>
</dbReference>
<dbReference type="InterPro" id="IPR002912">
    <property type="entry name" value="ACT_dom"/>
</dbReference>
<dbReference type="Pfam" id="PF22468">
    <property type="entry name" value="ACT_9"/>
    <property type="match status" value="1"/>
</dbReference>
<dbReference type="InterPro" id="IPR018042">
    <property type="entry name" value="Aspartate_kinase_CS"/>
</dbReference>
<evidence type="ECO:0000256" key="22">
    <source>
        <dbReference type="ARBA" id="ARBA00023326"/>
    </source>
</evidence>
<evidence type="ECO:0000256" key="20">
    <source>
        <dbReference type="ARBA" id="ARBA00023277"/>
    </source>
</evidence>
<keyword evidence="34" id="KW-1185">Reference proteome</keyword>
<evidence type="ECO:0000256" key="3">
    <source>
        <dbReference type="ARBA" id="ARBA00004685"/>
    </source>
</evidence>
<evidence type="ECO:0000256" key="13">
    <source>
        <dbReference type="ARBA" id="ARBA00022741"/>
    </source>
</evidence>
<keyword evidence="22" id="KW-0624">Polysaccharide degradation</keyword>
<evidence type="ECO:0000256" key="11">
    <source>
        <dbReference type="ARBA" id="ARBA00022679"/>
    </source>
</evidence>
<dbReference type="PROSITE" id="PS51671">
    <property type="entry name" value="ACT"/>
    <property type="match status" value="1"/>
</dbReference>
<dbReference type="EC" id="3.2.1.21" evidence="7"/>
<dbReference type="InterPro" id="IPR045865">
    <property type="entry name" value="ACT-like_dom_sf"/>
</dbReference>
<evidence type="ECO:0000313" key="34">
    <source>
        <dbReference type="Proteomes" id="UP000253664"/>
    </source>
</evidence>
<dbReference type="InterPro" id="IPR036881">
    <property type="entry name" value="Glyco_hydro_3_C_sf"/>
</dbReference>
<evidence type="ECO:0000256" key="12">
    <source>
        <dbReference type="ARBA" id="ARBA00022729"/>
    </source>
</evidence>
<evidence type="ECO:0000256" key="14">
    <source>
        <dbReference type="ARBA" id="ARBA00022777"/>
    </source>
</evidence>
<dbReference type="GO" id="GO:0004072">
    <property type="term" value="F:aspartate kinase activity"/>
    <property type="evidence" value="ECO:0007669"/>
    <property type="project" value="UniProtKB-EC"/>
</dbReference>
<evidence type="ECO:0000256" key="7">
    <source>
        <dbReference type="ARBA" id="ARBA00012744"/>
    </source>
</evidence>
<comment type="similarity">
    <text evidence="5">Belongs to the glycosyl hydrolase 3 family.</text>
</comment>
<dbReference type="SUPFAM" id="SSF51445">
    <property type="entry name" value="(Trans)glycosidases"/>
    <property type="match status" value="1"/>
</dbReference>
<dbReference type="InterPro" id="IPR001341">
    <property type="entry name" value="Asp_kinase"/>
</dbReference>
<keyword evidence="12" id="KW-0732">Signal</keyword>
<dbReference type="InterPro" id="IPR050288">
    <property type="entry name" value="Cellulose_deg_GH3"/>
</dbReference>
<dbReference type="EC" id="2.7.2.4" evidence="8"/>
<dbReference type="InterPro" id="IPR002347">
    <property type="entry name" value="SDR_fam"/>
</dbReference>
<dbReference type="GO" id="GO:0005524">
    <property type="term" value="F:ATP binding"/>
    <property type="evidence" value="ECO:0007669"/>
    <property type="project" value="UniProtKB-KW"/>
</dbReference>
<keyword evidence="20" id="KW-0119">Carbohydrate metabolism</keyword>
<accession>A0A367LGM4</accession>
<keyword evidence="15" id="KW-0378">Hydrolase</keyword>
<evidence type="ECO:0000256" key="18">
    <source>
        <dbReference type="ARBA" id="ARBA00023001"/>
    </source>
</evidence>
<dbReference type="GO" id="GO:0071266">
    <property type="term" value="P:'de novo' L-methionine biosynthetic process"/>
    <property type="evidence" value="ECO:0007669"/>
    <property type="project" value="UniProtKB-ARBA"/>
</dbReference>
<name>A0A367LGM4_9HYPO</name>
<evidence type="ECO:0000256" key="9">
    <source>
        <dbReference type="ARBA" id="ARBA00022525"/>
    </source>
</evidence>
<dbReference type="InterPro" id="IPR036962">
    <property type="entry name" value="Glyco_hydro_3_N_sf"/>
</dbReference>
<evidence type="ECO:0000256" key="23">
    <source>
        <dbReference type="ARBA" id="ARBA00029440"/>
    </source>
</evidence>
<dbReference type="PANTHER" id="PTHR42715">
    <property type="entry name" value="BETA-GLUCOSIDASE"/>
    <property type="match status" value="1"/>
</dbReference>
<evidence type="ECO:0000256" key="30">
    <source>
        <dbReference type="ARBA" id="ARBA00083611"/>
    </source>
</evidence>
<dbReference type="Gene3D" id="3.30.2130.10">
    <property type="entry name" value="VC0802-like"/>
    <property type="match status" value="1"/>
</dbReference>
<keyword evidence="13" id="KW-0547">Nucleotide-binding</keyword>
<dbReference type="InterPro" id="IPR017853">
    <property type="entry name" value="GH"/>
</dbReference>
<keyword evidence="11" id="KW-0808">Transferase</keyword>
<dbReference type="InterPro" id="IPR036291">
    <property type="entry name" value="NAD(P)-bd_dom_sf"/>
</dbReference>
<evidence type="ECO:0000259" key="32">
    <source>
        <dbReference type="PROSITE" id="PS51671"/>
    </source>
</evidence>
<dbReference type="Pfam" id="PF01915">
    <property type="entry name" value="Glyco_hydro_3_C"/>
    <property type="match status" value="1"/>
</dbReference>
<dbReference type="GO" id="GO:0030245">
    <property type="term" value="P:cellulose catabolic process"/>
    <property type="evidence" value="ECO:0007669"/>
    <property type="project" value="UniProtKB-KW"/>
</dbReference>
<protein>
    <recommendedName>
        <fullName evidence="26">Aspartate kinase FUB3</fullName>
        <ecNumber evidence="8">2.7.2.4</ecNumber>
        <ecNumber evidence="7">3.2.1.21</ecNumber>
    </recommendedName>
    <alternativeName>
        <fullName evidence="27">Beta-D-glucoside glucohydrolase cel3A</fullName>
    </alternativeName>
    <alternativeName>
        <fullName evidence="25">Beta-glucosidase cel3A</fullName>
    </alternativeName>
    <alternativeName>
        <fullName evidence="30">Cellobiase cel3A</fullName>
    </alternativeName>
    <alternativeName>
        <fullName evidence="29">Fusaric acid biosynthesis protein 3</fullName>
    </alternativeName>
    <alternativeName>
        <fullName evidence="28">Gentiobiase cel3A</fullName>
    </alternativeName>
</protein>
<evidence type="ECO:0000256" key="4">
    <source>
        <dbReference type="ARBA" id="ARBA00004987"/>
    </source>
</evidence>
<dbReference type="NCBIfam" id="TIGR00657">
    <property type="entry name" value="asp_kinases"/>
    <property type="match status" value="1"/>
</dbReference>
<dbReference type="InterPro" id="IPR026891">
    <property type="entry name" value="Fn3-like"/>
</dbReference>
<evidence type="ECO:0000256" key="17">
    <source>
        <dbReference type="ARBA" id="ARBA00022857"/>
    </source>
</evidence>
<dbReference type="PROSITE" id="PS00061">
    <property type="entry name" value="ADH_SHORT"/>
    <property type="match status" value="1"/>
</dbReference>
<evidence type="ECO:0000256" key="10">
    <source>
        <dbReference type="ARBA" id="ARBA00022553"/>
    </source>
</evidence>
<keyword evidence="10" id="KW-0597">Phosphoprotein</keyword>
<dbReference type="Pfam" id="PF00933">
    <property type="entry name" value="Glyco_hydro_3"/>
    <property type="match status" value="1"/>
</dbReference>
<dbReference type="Gene3D" id="3.40.50.1700">
    <property type="entry name" value="Glycoside hydrolase family 3 C-terminal domain"/>
    <property type="match status" value="1"/>
</dbReference>
<comment type="caution">
    <text evidence="33">The sequence shown here is derived from an EMBL/GenBank/DDBJ whole genome shotgun (WGS) entry which is preliminary data.</text>
</comment>
<comment type="pathway">
    <text evidence="3">Mycotoxin biosynthesis.</text>
</comment>
<feature type="compositionally biased region" description="Basic and acidic residues" evidence="31">
    <location>
        <begin position="494"/>
        <end position="506"/>
    </location>
</feature>
<feature type="region of interest" description="Disordered" evidence="31">
    <location>
        <begin position="485"/>
        <end position="507"/>
    </location>
</feature>
<sequence>MGSAIRGNSSPRGWIVQKFGGTSVGKFPDRIAQDIVKSTLSHNRLVVVCSARSTGKKAEGTTSRLLGVYNKLRNVGAAYASTYDDDPEALTEQAKSIIADICDDHVLAAEQYVRDPGLRATLSRKIGDECQELIEYVFAAKRFNLEINSRSKDRVISFGEKLACLFMTALLQDVGVDAEYVDLSDTLHCGPSAQLDAGYFKAVTAAFLRKLDACGSRVPVVTGFFGNVPGSLVDGDIGRGYTDLCASLCAVGLGAEELQIWKEVDGIFTADPSKVPTARLLPSITPSEAAELTFYGSEVIHHLTMDQVIRAQPPIPIRIKNVKNPRGNGTIVIPDPVLSAGNQLHLHRPPAKAPKRPTAVTIKDHISVINVHSNKRSISHGFFARIFSILDQHSISVDLISTSEVHVSMAIYSGSTQMDAFAKARQSLAECGEVSVLSDMSILSLVGADMKNMIGVAGRMFSTLGEHNINLEMISQGASEINISLPGTGSRAPGVKEEARGRDRTGKTMSTLHLQPVDNNIRGRLALVTGSTGGIGAACARALAAEGCDVALHYHSSHKAEALAAELLGRHPGQVFVTARADLSSREETRTLVSSVLQQKGVRQKAVSILVANAGSGRRIRDVADVAEQDWDLMLEVNSRSHGRRIRDVADVAEQDWDLMLEVNSRSQFVVTKACVEGMRAQSWGRVILVGSIASRGGGINGCHYAASKGALTSMGLNLATVLAPEGITVNIVQPAMIGATGMMPTPKSSSWERTDDMEELRQRDAGLAIAASVPVRRLGAPEEVAAVVCMFAKTGINNVATIDIITISPPTTPPPYPPPQLPHLRLPPPDWTLASSLASKLVRQMTTEEKANITRGFAVTTNVCAGNSGSVPRLGWPGLCLHDAANGVRATDMVNAYPAALHVGASWDRALTHRRALFMGREFRGKGVNVVLGPNAGPLGRTPLGGRAWEAFSIDPYLSGQLISETITGFRRAGVIASLKHLIANEQETFRRSYAGVEAVSSNVDDRTLHEYYLWPFVDGVRAGAGSVMCGYNRLNGTYACQHSQLLNRVLKADMAFSGFVLLDWNAQHDLDSVDAGLDMVMPLAGAWGDNLTSAVLDGTISEARLDDMATRIVSAWYLAGQDAADFPPPGIGMKNLTEPHPAVDVREPGSRPVLLAGAEAGHVLVKNSDGALPLTPRPAMLSVFGYDAAGPPSKNVDAVFQLGYMSSPAMAQAVLGSDQHFDQAARAGTIVGGGRAGANAPPYISDPLSAIQQRAAADGTWVNWDVGSTEPEVNGASEACLVFINAMATEAWDREGLRDEVSDGLVRHVAAHCANTIVVVHAAGPRLVEGWIDHVNVTAAIVAHLPGQDSGTALVRLLYGDANFSGRLPYTLARDEADYPVYAPCGRGDNSTTDPQCDFTEGVYLDYRAFDAQRLAPRFEFGFGLSYTSFSYSALKSTIRLETDDDDDDDDDDNRERMWEEAAVVSACVANVGPVAGAEVAQLYVGIPGGPPRQLRGFEKVRLRAGEEAEVRFTLTRRDLSAWDVVRQRWALKKGVYPLFVGASSRDIRLKGLLAVGGK</sequence>
<evidence type="ECO:0000313" key="33">
    <source>
        <dbReference type="EMBL" id="RCI13561.1"/>
    </source>
</evidence>
<dbReference type="FunFam" id="3.30.2130.10:FF:000001">
    <property type="entry name" value="Bifunctional aspartokinase/homoserine dehydrogenase"/>
    <property type="match status" value="1"/>
</dbReference>
<dbReference type="EMBL" id="LKCN02000006">
    <property type="protein sequence ID" value="RCI13561.1"/>
    <property type="molecule type" value="Genomic_DNA"/>
</dbReference>
<keyword evidence="9" id="KW-0964">Secreted</keyword>
<evidence type="ECO:0000256" key="28">
    <source>
        <dbReference type="ARBA" id="ARBA00083231"/>
    </source>
</evidence>
<dbReference type="STRING" id="1330021.A0A367LGM4"/>
<evidence type="ECO:0000256" key="15">
    <source>
        <dbReference type="ARBA" id="ARBA00022801"/>
    </source>
</evidence>
<keyword evidence="14" id="KW-0418">Kinase</keyword>
<dbReference type="OrthoDB" id="416222at2759"/>
<evidence type="ECO:0000256" key="5">
    <source>
        <dbReference type="ARBA" id="ARBA00005336"/>
    </source>
</evidence>
<evidence type="ECO:0000256" key="27">
    <source>
        <dbReference type="ARBA" id="ARBA00078013"/>
    </source>
</evidence>
<evidence type="ECO:0000256" key="24">
    <source>
        <dbReference type="ARBA" id="ARBA00047872"/>
    </source>
</evidence>
<comment type="pathway">
    <text evidence="4">Glycan metabolism; cellulose degradation.</text>
</comment>
<dbReference type="InterPro" id="IPR001764">
    <property type="entry name" value="Glyco_hydro_3_N"/>
</dbReference>
<dbReference type="InterPro" id="IPR054352">
    <property type="entry name" value="ACT_Aspartokinase"/>
</dbReference>
<evidence type="ECO:0000256" key="6">
    <source>
        <dbReference type="ARBA" id="ARBA00010122"/>
    </source>
</evidence>
<comment type="catalytic activity">
    <reaction evidence="1">
        <text>Hydrolysis of terminal, non-reducing beta-D-glucosyl residues with release of beta-D-glucose.</text>
        <dbReference type="EC" id="3.2.1.21"/>
    </reaction>
</comment>
<dbReference type="Gene3D" id="3.40.1160.10">
    <property type="entry name" value="Acetylglutamate kinase-like"/>
    <property type="match status" value="1"/>
</dbReference>
<dbReference type="Pfam" id="PF00696">
    <property type="entry name" value="AA_kinase"/>
    <property type="match status" value="1"/>
</dbReference>
<keyword evidence="21" id="KW-0326">Glycosidase</keyword>
<feature type="domain" description="ACT" evidence="32">
    <location>
        <begin position="445"/>
        <end position="519"/>
    </location>
</feature>
<dbReference type="InterPro" id="IPR013783">
    <property type="entry name" value="Ig-like_fold"/>
</dbReference>
<dbReference type="PANTHER" id="PTHR42715:SF5">
    <property type="entry name" value="BETA-GLUCOSIDASE M-RELATED"/>
    <property type="match status" value="1"/>
</dbReference>
<evidence type="ECO:0000256" key="8">
    <source>
        <dbReference type="ARBA" id="ARBA00013059"/>
    </source>
</evidence>
<evidence type="ECO:0000256" key="31">
    <source>
        <dbReference type="SAM" id="MobiDB-lite"/>
    </source>
</evidence>
<evidence type="ECO:0000256" key="25">
    <source>
        <dbReference type="ARBA" id="ARBA00070030"/>
    </source>
</evidence>
<evidence type="ECO:0000256" key="16">
    <source>
        <dbReference type="ARBA" id="ARBA00022840"/>
    </source>
</evidence>
<organism evidence="33 34">
    <name type="scientific">Ophiocordyceps polyrhachis-furcata BCC 54312</name>
    <dbReference type="NCBI Taxonomy" id="1330021"/>
    <lineage>
        <taxon>Eukaryota</taxon>
        <taxon>Fungi</taxon>
        <taxon>Dikarya</taxon>
        <taxon>Ascomycota</taxon>
        <taxon>Pezizomycotina</taxon>
        <taxon>Sordariomycetes</taxon>
        <taxon>Hypocreomycetidae</taxon>
        <taxon>Hypocreales</taxon>
        <taxon>Ophiocordycipitaceae</taxon>
        <taxon>Ophiocordyceps</taxon>
    </lineage>
</organism>
<dbReference type="FunFam" id="3.20.20.300:FF:000002">
    <property type="entry name" value="Probable beta-glucosidase"/>
    <property type="match status" value="1"/>
</dbReference>
<evidence type="ECO:0000256" key="2">
    <source>
        <dbReference type="ARBA" id="ARBA00004613"/>
    </source>
</evidence>
<dbReference type="InterPro" id="IPR002772">
    <property type="entry name" value="Glyco_hydro_3_C"/>
</dbReference>
<evidence type="ECO:0000256" key="19">
    <source>
        <dbReference type="ARBA" id="ARBA00023180"/>
    </source>
</evidence>
<comment type="pathway">
    <text evidence="23">Amino-acid biosynthesis.</text>
</comment>
<dbReference type="Gene3D" id="2.60.40.10">
    <property type="entry name" value="Immunoglobulins"/>
    <property type="match status" value="1"/>
</dbReference>
<gene>
    <name evidence="33" type="ORF">L249_5478</name>
</gene>
<keyword evidence="18" id="KW-0136">Cellulose degradation</keyword>
<comment type="catalytic activity">
    <reaction evidence="24">
        <text>L-aspartate + ATP = 4-phospho-L-aspartate + ADP</text>
        <dbReference type="Rhea" id="RHEA:23776"/>
        <dbReference type="ChEBI" id="CHEBI:29991"/>
        <dbReference type="ChEBI" id="CHEBI:30616"/>
        <dbReference type="ChEBI" id="CHEBI:57535"/>
        <dbReference type="ChEBI" id="CHEBI:456216"/>
        <dbReference type="EC" id="2.7.2.4"/>
    </reaction>
</comment>
<dbReference type="SUPFAM" id="SSF51735">
    <property type="entry name" value="NAD(P)-binding Rossmann-fold domains"/>
    <property type="match status" value="1"/>
</dbReference>
<dbReference type="PROSITE" id="PS00324">
    <property type="entry name" value="ASPARTOKINASE"/>
    <property type="match status" value="1"/>
</dbReference>
<dbReference type="GO" id="GO:0009088">
    <property type="term" value="P:threonine biosynthetic process"/>
    <property type="evidence" value="ECO:0007669"/>
    <property type="project" value="UniProtKB-ARBA"/>
</dbReference>
<dbReference type="Proteomes" id="UP000253664">
    <property type="component" value="Unassembled WGS sequence"/>
</dbReference>
<dbReference type="Gene3D" id="3.40.50.720">
    <property type="entry name" value="NAD(P)-binding Rossmann-like Domain"/>
    <property type="match status" value="2"/>
</dbReference>
<dbReference type="SMART" id="SM01217">
    <property type="entry name" value="Fn3_like"/>
    <property type="match status" value="1"/>
</dbReference>
<evidence type="ECO:0000256" key="26">
    <source>
        <dbReference type="ARBA" id="ARBA00073087"/>
    </source>
</evidence>
<dbReference type="InterPro" id="IPR001048">
    <property type="entry name" value="Asp/Glu/Uridylate_kinase"/>
</dbReference>
<dbReference type="SUPFAM" id="SSF55021">
    <property type="entry name" value="ACT-like"/>
    <property type="match status" value="2"/>
</dbReference>
<proteinExistence type="inferred from homology"/>
<dbReference type="Gene3D" id="3.20.20.300">
    <property type="entry name" value="Glycoside hydrolase, family 3, N-terminal domain"/>
    <property type="match status" value="1"/>
</dbReference>